<evidence type="ECO:0000256" key="1">
    <source>
        <dbReference type="ARBA" id="ARBA00001946"/>
    </source>
</evidence>
<proteinExistence type="inferred from homology"/>
<name>A0A1Z4N1B3_9CYAN</name>
<gene>
    <name evidence="8" type="ORF">NIES37_34870</name>
</gene>
<keyword evidence="5" id="KW-0460">Magnesium</keyword>
<accession>A0A1Z4N1B3</accession>
<feature type="domain" description="4'-phosphopantetheinyl transferase N-terminal" evidence="7">
    <location>
        <begin position="32"/>
        <end position="121"/>
    </location>
</feature>
<dbReference type="GO" id="GO:0005829">
    <property type="term" value="C:cytosol"/>
    <property type="evidence" value="ECO:0007669"/>
    <property type="project" value="TreeGrafter"/>
</dbReference>
<dbReference type="Pfam" id="PF01648">
    <property type="entry name" value="ACPS"/>
    <property type="match status" value="1"/>
</dbReference>
<dbReference type="PANTHER" id="PTHR12215:SF10">
    <property type="entry name" value="L-AMINOADIPATE-SEMIALDEHYDE DEHYDROGENASE-PHOSPHOPANTETHEINYL TRANSFERASE"/>
    <property type="match status" value="1"/>
</dbReference>
<dbReference type="Proteomes" id="UP000218785">
    <property type="component" value="Chromosome"/>
</dbReference>
<reference evidence="8 9" key="1">
    <citation type="submission" date="2017-06" db="EMBL/GenBank/DDBJ databases">
        <title>Genome sequencing of cyanobaciteial culture collection at National Institute for Environmental Studies (NIES).</title>
        <authorList>
            <person name="Hirose Y."/>
            <person name="Shimura Y."/>
            <person name="Fujisawa T."/>
            <person name="Nakamura Y."/>
            <person name="Kawachi M."/>
        </authorList>
    </citation>
    <scope>NUCLEOTIDE SEQUENCE [LARGE SCALE GENOMIC DNA]</scope>
    <source>
        <strain evidence="8 9">NIES-37</strain>
    </source>
</reference>
<sequence length="244" mass="27869">MNNPQYLWLPSLREVTLLPNEVHIWRINLDQSAAELQYLATILSSDESARAERFYFPEHRQRFIAGRGSLRTILSGYLGIFPQEVQFDYEPRGKPLLASKFSYSGLTFNLSHSQNLALCAVSQNRQIGIDLEYIRLMSDLESLAQRFFLPGEYELVRSLSPEQQSSVFFRYWTCKEAYLKATGEGIAKLEQIEISLTPTESAKLQTVQGWSLLELPAADNYAAAVVVAGVGWDLKCWQYREVKD</sequence>
<dbReference type="InterPro" id="IPR004568">
    <property type="entry name" value="Ppantetheine-prot_Trfase_dom"/>
</dbReference>
<dbReference type="GO" id="GO:0008897">
    <property type="term" value="F:holo-[acyl-carrier-protein] synthase activity"/>
    <property type="evidence" value="ECO:0007669"/>
    <property type="project" value="InterPro"/>
</dbReference>
<dbReference type="GO" id="GO:0019878">
    <property type="term" value="P:lysine biosynthetic process via aminoadipic acid"/>
    <property type="evidence" value="ECO:0007669"/>
    <property type="project" value="TreeGrafter"/>
</dbReference>
<evidence type="ECO:0000256" key="5">
    <source>
        <dbReference type="ARBA" id="ARBA00022842"/>
    </source>
</evidence>
<protein>
    <submittedName>
        <fullName evidence="8">4'-phosphopantetheinyl transferase HetI</fullName>
    </submittedName>
</protein>
<dbReference type="Gene3D" id="3.90.470.20">
    <property type="entry name" value="4'-phosphopantetheinyl transferase domain"/>
    <property type="match status" value="2"/>
</dbReference>
<dbReference type="NCBIfam" id="TIGR00556">
    <property type="entry name" value="pantethn_trn"/>
    <property type="match status" value="1"/>
</dbReference>
<evidence type="ECO:0000256" key="2">
    <source>
        <dbReference type="ARBA" id="ARBA00010990"/>
    </source>
</evidence>
<keyword evidence="4" id="KW-0479">Metal-binding</keyword>
<dbReference type="InterPro" id="IPR055066">
    <property type="entry name" value="AASDHPPT_N"/>
</dbReference>
<evidence type="ECO:0000256" key="3">
    <source>
        <dbReference type="ARBA" id="ARBA00022679"/>
    </source>
</evidence>
<dbReference type="InterPro" id="IPR008278">
    <property type="entry name" value="4-PPantetheinyl_Trfase_dom"/>
</dbReference>
<dbReference type="Pfam" id="PF22624">
    <property type="entry name" value="AASDHPPT_N"/>
    <property type="match status" value="1"/>
</dbReference>
<evidence type="ECO:0000259" key="7">
    <source>
        <dbReference type="Pfam" id="PF22624"/>
    </source>
</evidence>
<evidence type="ECO:0000259" key="6">
    <source>
        <dbReference type="Pfam" id="PF01648"/>
    </source>
</evidence>
<feature type="domain" description="4'-phosphopantetheinyl transferase" evidence="6">
    <location>
        <begin position="126"/>
        <end position="225"/>
    </location>
</feature>
<organism evidence="8 9">
    <name type="scientific">Tolypothrix tenuis PCC 7101</name>
    <dbReference type="NCBI Taxonomy" id="231146"/>
    <lineage>
        <taxon>Bacteria</taxon>
        <taxon>Bacillati</taxon>
        <taxon>Cyanobacteriota</taxon>
        <taxon>Cyanophyceae</taxon>
        <taxon>Nostocales</taxon>
        <taxon>Tolypothrichaceae</taxon>
        <taxon>Tolypothrix</taxon>
    </lineage>
</organism>
<comment type="similarity">
    <text evidence="2">Belongs to the P-Pant transferase superfamily. Gsp/Sfp/HetI/AcpT family.</text>
</comment>
<dbReference type="SUPFAM" id="SSF56214">
    <property type="entry name" value="4'-phosphopantetheinyl transferase"/>
    <property type="match status" value="2"/>
</dbReference>
<dbReference type="NCBIfam" id="NF042922">
    <property type="entry name" value="4PPT_HetI"/>
    <property type="match status" value="1"/>
</dbReference>
<dbReference type="PANTHER" id="PTHR12215">
    <property type="entry name" value="PHOSPHOPANTETHEINE TRANSFERASE"/>
    <property type="match status" value="1"/>
</dbReference>
<comment type="cofactor">
    <cofactor evidence="1">
        <name>Mg(2+)</name>
        <dbReference type="ChEBI" id="CHEBI:18420"/>
    </cofactor>
</comment>
<evidence type="ECO:0000256" key="4">
    <source>
        <dbReference type="ARBA" id="ARBA00022723"/>
    </source>
</evidence>
<evidence type="ECO:0000313" key="8">
    <source>
        <dbReference type="EMBL" id="BAY99504.1"/>
    </source>
</evidence>
<dbReference type="EMBL" id="AP018248">
    <property type="protein sequence ID" value="BAY99504.1"/>
    <property type="molecule type" value="Genomic_DNA"/>
</dbReference>
<keyword evidence="3 8" id="KW-0808">Transferase</keyword>
<dbReference type="InterPro" id="IPR053581">
    <property type="entry name" value="P-Pant_Transferase_HetI-like"/>
</dbReference>
<dbReference type="InterPro" id="IPR037143">
    <property type="entry name" value="4-PPantetheinyl_Trfase_dom_sf"/>
</dbReference>
<dbReference type="AlphaFoldDB" id="A0A1Z4N1B3"/>
<keyword evidence="9" id="KW-1185">Reference proteome</keyword>
<dbReference type="GO" id="GO:0000287">
    <property type="term" value="F:magnesium ion binding"/>
    <property type="evidence" value="ECO:0007669"/>
    <property type="project" value="InterPro"/>
</dbReference>
<evidence type="ECO:0000313" key="9">
    <source>
        <dbReference type="Proteomes" id="UP000218785"/>
    </source>
</evidence>
<dbReference type="GO" id="GO:0006633">
    <property type="term" value="P:fatty acid biosynthetic process"/>
    <property type="evidence" value="ECO:0007669"/>
    <property type="project" value="InterPro"/>
</dbReference>
<dbReference type="InterPro" id="IPR050559">
    <property type="entry name" value="P-Pant_transferase_sf"/>
</dbReference>
<dbReference type="KEGG" id="ttq:NIES37_34870"/>
<dbReference type="RefSeq" id="WP_096577685.1">
    <property type="nucleotide sequence ID" value="NZ_CAWNJS010000001.1"/>
</dbReference>